<evidence type="ECO:0000256" key="2">
    <source>
        <dbReference type="ARBA" id="ARBA00022723"/>
    </source>
</evidence>
<evidence type="ECO:0000313" key="7">
    <source>
        <dbReference type="Proteomes" id="UP001521116"/>
    </source>
</evidence>
<comment type="similarity">
    <text evidence="1 5">Belongs to the cytochrome P450 family.</text>
</comment>
<dbReference type="PANTHER" id="PTHR46300">
    <property type="entry name" value="P450, PUTATIVE (EUROFUNG)-RELATED-RELATED"/>
    <property type="match status" value="1"/>
</dbReference>
<dbReference type="PRINTS" id="PR00385">
    <property type="entry name" value="P450"/>
</dbReference>
<keyword evidence="5" id="KW-0503">Monooxygenase</keyword>
<proteinExistence type="inferred from homology"/>
<dbReference type="InterPro" id="IPR001128">
    <property type="entry name" value="Cyt_P450"/>
</dbReference>
<evidence type="ECO:0000256" key="3">
    <source>
        <dbReference type="ARBA" id="ARBA00023002"/>
    </source>
</evidence>
<dbReference type="CDD" id="cd11065">
    <property type="entry name" value="CYP64-like"/>
    <property type="match status" value="1"/>
</dbReference>
<reference evidence="6 7" key="1">
    <citation type="submission" date="2024-02" db="EMBL/GenBank/DDBJ databases">
        <title>De novo assembly and annotation of 12 fungi associated with fruit tree decline syndrome in Ontario, Canada.</title>
        <authorList>
            <person name="Sulman M."/>
            <person name="Ellouze W."/>
            <person name="Ilyukhin E."/>
        </authorList>
    </citation>
    <scope>NUCLEOTIDE SEQUENCE [LARGE SCALE GENOMIC DNA]</scope>
    <source>
        <strain evidence="6 7">M1-105</strain>
    </source>
</reference>
<dbReference type="EMBL" id="JAJVDC020000216">
    <property type="protein sequence ID" value="KAL1618083.1"/>
    <property type="molecule type" value="Genomic_DNA"/>
</dbReference>
<keyword evidence="7" id="KW-1185">Reference proteome</keyword>
<keyword evidence="4 5" id="KW-0408">Iron</keyword>
<keyword evidence="5" id="KW-0349">Heme</keyword>
<protein>
    <recommendedName>
        <fullName evidence="8">Cytochrome P450</fullName>
    </recommendedName>
</protein>
<dbReference type="SUPFAM" id="SSF48264">
    <property type="entry name" value="Cytochrome P450"/>
    <property type="match status" value="1"/>
</dbReference>
<accession>A0ABR3SDP8</accession>
<organism evidence="6 7">
    <name type="scientific">Neofusicoccum ribis</name>
    <dbReference type="NCBI Taxonomy" id="45134"/>
    <lineage>
        <taxon>Eukaryota</taxon>
        <taxon>Fungi</taxon>
        <taxon>Dikarya</taxon>
        <taxon>Ascomycota</taxon>
        <taxon>Pezizomycotina</taxon>
        <taxon>Dothideomycetes</taxon>
        <taxon>Dothideomycetes incertae sedis</taxon>
        <taxon>Botryosphaeriales</taxon>
        <taxon>Botryosphaeriaceae</taxon>
        <taxon>Neofusicoccum</taxon>
    </lineage>
</organism>
<dbReference type="InterPro" id="IPR036396">
    <property type="entry name" value="Cyt_P450_sf"/>
</dbReference>
<evidence type="ECO:0008006" key="8">
    <source>
        <dbReference type="Google" id="ProtNLM"/>
    </source>
</evidence>
<evidence type="ECO:0000256" key="5">
    <source>
        <dbReference type="RuleBase" id="RU000461"/>
    </source>
</evidence>
<gene>
    <name evidence="6" type="ORF">SLS56_010708</name>
</gene>
<dbReference type="Pfam" id="PF00067">
    <property type="entry name" value="p450"/>
    <property type="match status" value="1"/>
</dbReference>
<dbReference type="PANTHER" id="PTHR46300:SF5">
    <property type="entry name" value="CYTOCHROME P450"/>
    <property type="match status" value="1"/>
</dbReference>
<keyword evidence="3 5" id="KW-0560">Oxidoreductase</keyword>
<keyword evidence="2 5" id="KW-0479">Metal-binding</keyword>
<evidence type="ECO:0000256" key="1">
    <source>
        <dbReference type="ARBA" id="ARBA00010617"/>
    </source>
</evidence>
<dbReference type="InterPro" id="IPR017972">
    <property type="entry name" value="Cyt_P450_CS"/>
</dbReference>
<dbReference type="PROSITE" id="PS00086">
    <property type="entry name" value="CYTOCHROME_P450"/>
    <property type="match status" value="1"/>
</dbReference>
<comment type="caution">
    <text evidence="6">The sequence shown here is derived from an EMBL/GenBank/DDBJ whole genome shotgun (WGS) entry which is preliminary data.</text>
</comment>
<dbReference type="InterPro" id="IPR002401">
    <property type="entry name" value="Cyt_P450_E_grp-I"/>
</dbReference>
<dbReference type="Proteomes" id="UP001521116">
    <property type="component" value="Unassembled WGS sequence"/>
</dbReference>
<evidence type="ECO:0000256" key="4">
    <source>
        <dbReference type="ARBA" id="ARBA00023004"/>
    </source>
</evidence>
<dbReference type="InterPro" id="IPR050364">
    <property type="entry name" value="Cytochrome_P450_fung"/>
</dbReference>
<dbReference type="Gene3D" id="1.10.630.10">
    <property type="entry name" value="Cytochrome P450"/>
    <property type="match status" value="1"/>
</dbReference>
<sequence>MAQVVVLAGLVLCATLLYRLLFARRTSATSKLPLPPSPPGDPILGHFRQIPVLNPEYAYIKWGKELGTDVLYFNVLGRHIVVLNSVKAANDLLDKRGANYADRPRFALFELMGWGVTLTFLRAGPLFRLHRTLLQTAFTPTAITRYRPIQASEAHLAVSRIRATPARWSDLANTFATAVVLRIAFGLPGAAPSSPYIAMADAANHATTNGGTPAASAVDYFPALRHLPAWLTPAASPLAHARRSRPAIQALHDGPWDATVADVESGRSAAPSFMRTQLEALRAGKGGGGGAGALSVADIKGAAGAITIAGGNTTWSTIVLAVLSMLMNRRVQRKAQAELDAVLCEDGRPGEPVRLPTFEDRERLSYLDLCVQEVYRWAPLSPVGVPHASVAEDEYRGWRIPAGSVVYANAQAMTHDPEIYSEPEKFNPDRFLPVEEGGREEPLPQGPFGFGRRVCPGKHLATAGVFIVMATMLATMDIVPKVGEDGKEIPVTVGMSNGLSSHPDHFEVDFKPRSKQAEELLKKVSESDV</sequence>
<name>A0ABR3SDP8_9PEZI</name>
<evidence type="ECO:0000313" key="6">
    <source>
        <dbReference type="EMBL" id="KAL1618083.1"/>
    </source>
</evidence>
<dbReference type="PRINTS" id="PR00463">
    <property type="entry name" value="EP450I"/>
</dbReference>